<dbReference type="InterPro" id="IPR036249">
    <property type="entry name" value="Thioredoxin-like_sf"/>
</dbReference>
<comment type="caution">
    <text evidence="4">The sequence shown here is derived from an EMBL/GenBank/DDBJ whole genome shotgun (WGS) entry which is preliminary data.</text>
</comment>
<dbReference type="EMBL" id="JARPUR010000004">
    <property type="protein sequence ID" value="KAK4877098.1"/>
    <property type="molecule type" value="Genomic_DNA"/>
</dbReference>
<evidence type="ECO:0000313" key="5">
    <source>
        <dbReference type="Proteomes" id="UP001353858"/>
    </source>
</evidence>
<dbReference type="Gene3D" id="1.20.1050.10">
    <property type="match status" value="1"/>
</dbReference>
<evidence type="ECO:0000259" key="2">
    <source>
        <dbReference type="PROSITE" id="PS50404"/>
    </source>
</evidence>
<dbReference type="PROSITE" id="PS50404">
    <property type="entry name" value="GST_NTER"/>
    <property type="match status" value="1"/>
</dbReference>
<accession>A0AAN7QGJ8</accession>
<dbReference type="PANTHER" id="PTHR43969:SF8">
    <property type="entry name" value="GLUTATHIONE S TRANSFERASE E13, ISOFORM A-RELATED"/>
    <property type="match status" value="1"/>
</dbReference>
<dbReference type="InterPro" id="IPR004045">
    <property type="entry name" value="Glutathione_S-Trfase_N"/>
</dbReference>
<evidence type="ECO:0000313" key="4">
    <source>
        <dbReference type="EMBL" id="KAK4877098.1"/>
    </source>
</evidence>
<comment type="subunit">
    <text evidence="1">Homodimer.</text>
</comment>
<dbReference type="SUPFAM" id="SSF47616">
    <property type="entry name" value="GST C-terminal domain-like"/>
    <property type="match status" value="1"/>
</dbReference>
<dbReference type="FunFam" id="1.20.1050.10:FF:000007">
    <property type="entry name" value="Glutathione S-transferase 1-1"/>
    <property type="match status" value="1"/>
</dbReference>
<dbReference type="SUPFAM" id="SSF52833">
    <property type="entry name" value="Thioredoxin-like"/>
    <property type="match status" value="1"/>
</dbReference>
<reference evidence="5" key="1">
    <citation type="submission" date="2023-01" db="EMBL/GenBank/DDBJ databases">
        <title>Key to firefly adult light organ development and bioluminescence: homeobox transcription factors regulate luciferase expression and transportation to peroxisome.</title>
        <authorList>
            <person name="Fu X."/>
        </authorList>
    </citation>
    <scope>NUCLEOTIDE SEQUENCE [LARGE SCALE GENOMIC DNA]</scope>
</reference>
<dbReference type="GO" id="GO:0006749">
    <property type="term" value="P:glutathione metabolic process"/>
    <property type="evidence" value="ECO:0007669"/>
    <property type="project" value="TreeGrafter"/>
</dbReference>
<evidence type="ECO:0000256" key="1">
    <source>
        <dbReference type="ARBA" id="ARBA00011738"/>
    </source>
</evidence>
<dbReference type="SFLD" id="SFLDG01153">
    <property type="entry name" value="Main.4:_Theta-like"/>
    <property type="match status" value="1"/>
</dbReference>
<evidence type="ECO:0008006" key="6">
    <source>
        <dbReference type="Google" id="ProtNLM"/>
    </source>
</evidence>
<proteinExistence type="predicted"/>
<gene>
    <name evidence="4" type="ORF">RN001_009604</name>
</gene>
<dbReference type="PROSITE" id="PS50405">
    <property type="entry name" value="GST_CTER"/>
    <property type="match status" value="1"/>
</dbReference>
<dbReference type="GO" id="GO:0004364">
    <property type="term" value="F:glutathione transferase activity"/>
    <property type="evidence" value="ECO:0007669"/>
    <property type="project" value="TreeGrafter"/>
</dbReference>
<dbReference type="PANTHER" id="PTHR43969">
    <property type="entry name" value="GLUTATHIONE S TRANSFERASE D10, ISOFORM A-RELATED"/>
    <property type="match status" value="1"/>
</dbReference>
<dbReference type="Pfam" id="PF13417">
    <property type="entry name" value="GST_N_3"/>
    <property type="match status" value="1"/>
</dbReference>
<name>A0AAN7QGJ8_9COLE</name>
<dbReference type="FunFam" id="3.40.30.10:FF:000034">
    <property type="entry name" value="glutathione S-transferase 1"/>
    <property type="match status" value="1"/>
</dbReference>
<dbReference type="SFLD" id="SFLDS00019">
    <property type="entry name" value="Glutathione_Transferase_(cytos"/>
    <property type="match status" value="1"/>
</dbReference>
<dbReference type="CDD" id="cd03045">
    <property type="entry name" value="GST_N_Delta_Epsilon"/>
    <property type="match status" value="1"/>
</dbReference>
<dbReference type="InterPro" id="IPR004046">
    <property type="entry name" value="GST_C"/>
</dbReference>
<feature type="domain" description="GST N-terminal" evidence="2">
    <location>
        <begin position="1"/>
        <end position="82"/>
    </location>
</feature>
<dbReference type="Pfam" id="PF00043">
    <property type="entry name" value="GST_C"/>
    <property type="match status" value="1"/>
</dbReference>
<protein>
    <recommendedName>
        <fullName evidence="6">Glutathione S-transferase</fullName>
    </recommendedName>
</protein>
<feature type="domain" description="GST C-terminal" evidence="3">
    <location>
        <begin position="88"/>
        <end position="207"/>
    </location>
</feature>
<keyword evidence="5" id="KW-1185">Reference proteome</keyword>
<sequence>MAPKLYTQDMSPTCRSVYLTAAALDLKLELITVDVWKNQQFSKSFLEINPTHTIPTLDDDGTIVWDSNAINIYLVSKYGKDDSLYPNDINIRAVINQRLFYNANVIFHLAKSLILKTAKRKPFDKDDVTEIRKIYEVIEKFLETTTWMGCDTVTIVDFAIFSFVLFLVTCEPLDSIVFPRVSKWVQKMKNLPYFYVMKKGMQDIETFTNERLNIKSEPMIFDELPLKEKEVTNLTDFYDNNVPSTSWEGNDDILPRSKWELPFKTYIAKDFIKKRTVTEKEFGTISTD</sequence>
<dbReference type="SFLD" id="SFLDG00358">
    <property type="entry name" value="Main_(cytGST)"/>
    <property type="match status" value="1"/>
</dbReference>
<dbReference type="Proteomes" id="UP001353858">
    <property type="component" value="Unassembled WGS sequence"/>
</dbReference>
<dbReference type="AlphaFoldDB" id="A0AAN7QGJ8"/>
<dbReference type="InterPro" id="IPR036282">
    <property type="entry name" value="Glutathione-S-Trfase_C_sf"/>
</dbReference>
<dbReference type="InterPro" id="IPR010987">
    <property type="entry name" value="Glutathione-S-Trfase_C-like"/>
</dbReference>
<organism evidence="4 5">
    <name type="scientific">Aquatica leii</name>
    <dbReference type="NCBI Taxonomy" id="1421715"/>
    <lineage>
        <taxon>Eukaryota</taxon>
        <taxon>Metazoa</taxon>
        <taxon>Ecdysozoa</taxon>
        <taxon>Arthropoda</taxon>
        <taxon>Hexapoda</taxon>
        <taxon>Insecta</taxon>
        <taxon>Pterygota</taxon>
        <taxon>Neoptera</taxon>
        <taxon>Endopterygota</taxon>
        <taxon>Coleoptera</taxon>
        <taxon>Polyphaga</taxon>
        <taxon>Elateriformia</taxon>
        <taxon>Elateroidea</taxon>
        <taxon>Lampyridae</taxon>
        <taxon>Luciolinae</taxon>
        <taxon>Aquatica</taxon>
    </lineage>
</organism>
<dbReference type="Gene3D" id="3.40.30.10">
    <property type="entry name" value="Glutaredoxin"/>
    <property type="match status" value="1"/>
</dbReference>
<evidence type="ECO:0000259" key="3">
    <source>
        <dbReference type="PROSITE" id="PS50405"/>
    </source>
</evidence>
<dbReference type="InterPro" id="IPR040079">
    <property type="entry name" value="Glutathione_S-Trfase"/>
</dbReference>